<evidence type="ECO:0000256" key="13">
    <source>
        <dbReference type="SAM" id="Phobius"/>
    </source>
</evidence>
<keyword evidence="10" id="KW-0408">Iron</keyword>
<dbReference type="GO" id="GO:0046872">
    <property type="term" value="F:metal ion binding"/>
    <property type="evidence" value="ECO:0007669"/>
    <property type="project" value="UniProtKB-KW"/>
</dbReference>
<name>A0A286GXB6_9PROT</name>
<keyword evidence="4" id="KW-1003">Cell membrane</keyword>
<dbReference type="AlphaFoldDB" id="A0A286GXB6"/>
<feature type="transmembrane region" description="Helical" evidence="13">
    <location>
        <begin position="143"/>
        <end position="161"/>
    </location>
</feature>
<evidence type="ECO:0000256" key="6">
    <source>
        <dbReference type="ARBA" id="ARBA00022692"/>
    </source>
</evidence>
<keyword evidence="9 13" id="KW-1133">Transmembrane helix</keyword>
<evidence type="ECO:0000256" key="4">
    <source>
        <dbReference type="ARBA" id="ARBA00022475"/>
    </source>
</evidence>
<dbReference type="Pfam" id="PF01292">
    <property type="entry name" value="Ni_hydr_CYTB"/>
    <property type="match status" value="1"/>
</dbReference>
<keyword evidence="6 13" id="KW-0812">Transmembrane</keyword>
<dbReference type="PANTHER" id="PTHR30529">
    <property type="entry name" value="CYTOCHROME B561"/>
    <property type="match status" value="1"/>
</dbReference>
<keyword evidence="8" id="KW-0249">Electron transport</keyword>
<feature type="domain" description="Cytochrome b561 bacterial/Ni-hydrogenase" evidence="14">
    <location>
        <begin position="9"/>
        <end position="176"/>
    </location>
</feature>
<dbReference type="RefSeq" id="WP_176525283.1">
    <property type="nucleotide sequence ID" value="NZ_OCNJ01000011.1"/>
</dbReference>
<evidence type="ECO:0000256" key="11">
    <source>
        <dbReference type="ARBA" id="ARBA00023136"/>
    </source>
</evidence>
<reference evidence="15 16" key="1">
    <citation type="submission" date="2017-09" db="EMBL/GenBank/DDBJ databases">
        <authorList>
            <person name="Ehlers B."/>
            <person name="Leendertz F.H."/>
        </authorList>
    </citation>
    <scope>NUCLEOTIDE SEQUENCE [LARGE SCALE GENOMIC DNA]</scope>
    <source>
        <strain evidence="15 16">USBA 140</strain>
    </source>
</reference>
<feature type="transmembrane region" description="Helical" evidence="13">
    <location>
        <begin position="52"/>
        <end position="71"/>
    </location>
</feature>
<sequence>MSALPASDRYSSVSIAFHWAVAALVIGLYGLGLSLESFGEDFERAAIPLHKSFGVLLLGLTVLRLVWRLATPQPTALDGPAWQHHAATAAHWLLYALIVAIPVSGIVMSWSAGRPVSVFGLVELPTLMAKNDWARDLKEVHEILSNVLMIVVGLHAAAAIWHHRVLKDATLTRMLPQMRRG</sequence>
<organism evidence="15 16">
    <name type="scientific">Caenispirillum bisanense</name>
    <dbReference type="NCBI Taxonomy" id="414052"/>
    <lineage>
        <taxon>Bacteria</taxon>
        <taxon>Pseudomonadati</taxon>
        <taxon>Pseudomonadota</taxon>
        <taxon>Alphaproteobacteria</taxon>
        <taxon>Rhodospirillales</taxon>
        <taxon>Novispirillaceae</taxon>
        <taxon>Caenispirillum</taxon>
    </lineage>
</organism>
<keyword evidence="7" id="KW-0479">Metal-binding</keyword>
<dbReference type="InterPro" id="IPR052168">
    <property type="entry name" value="Cytochrome_b561_oxidase"/>
</dbReference>
<evidence type="ECO:0000256" key="2">
    <source>
        <dbReference type="ARBA" id="ARBA00004651"/>
    </source>
</evidence>
<dbReference type="Proteomes" id="UP000219621">
    <property type="component" value="Unassembled WGS sequence"/>
</dbReference>
<evidence type="ECO:0000313" key="15">
    <source>
        <dbReference type="EMBL" id="SOE00131.1"/>
    </source>
</evidence>
<evidence type="ECO:0000256" key="8">
    <source>
        <dbReference type="ARBA" id="ARBA00022982"/>
    </source>
</evidence>
<dbReference type="PANTHER" id="PTHR30529:SF7">
    <property type="entry name" value="CYTOCHROME B561 BACTERIAL_NI-HYDROGENASE DOMAIN-CONTAINING PROTEIN"/>
    <property type="match status" value="1"/>
</dbReference>
<evidence type="ECO:0000313" key="16">
    <source>
        <dbReference type="Proteomes" id="UP000219621"/>
    </source>
</evidence>
<comment type="cofactor">
    <cofactor evidence="1">
        <name>heme b</name>
        <dbReference type="ChEBI" id="CHEBI:60344"/>
    </cofactor>
</comment>
<dbReference type="Gene3D" id="1.20.950.20">
    <property type="entry name" value="Transmembrane di-heme cytochromes, Chain C"/>
    <property type="match status" value="1"/>
</dbReference>
<accession>A0A286GXB6</accession>
<evidence type="ECO:0000256" key="3">
    <source>
        <dbReference type="ARBA" id="ARBA00022448"/>
    </source>
</evidence>
<evidence type="ECO:0000256" key="10">
    <source>
        <dbReference type="ARBA" id="ARBA00023004"/>
    </source>
</evidence>
<keyword evidence="11 13" id="KW-0472">Membrane</keyword>
<dbReference type="InterPro" id="IPR016174">
    <property type="entry name" value="Di-haem_cyt_TM"/>
</dbReference>
<evidence type="ECO:0000256" key="9">
    <source>
        <dbReference type="ARBA" id="ARBA00022989"/>
    </source>
</evidence>
<gene>
    <name evidence="15" type="ORF">SAMN05421508_11197</name>
</gene>
<dbReference type="GO" id="GO:0009055">
    <property type="term" value="F:electron transfer activity"/>
    <property type="evidence" value="ECO:0007669"/>
    <property type="project" value="InterPro"/>
</dbReference>
<keyword evidence="16" id="KW-1185">Reference proteome</keyword>
<evidence type="ECO:0000256" key="5">
    <source>
        <dbReference type="ARBA" id="ARBA00022617"/>
    </source>
</evidence>
<dbReference type="SUPFAM" id="SSF81342">
    <property type="entry name" value="Transmembrane di-heme cytochromes"/>
    <property type="match status" value="1"/>
</dbReference>
<evidence type="ECO:0000259" key="14">
    <source>
        <dbReference type="Pfam" id="PF01292"/>
    </source>
</evidence>
<keyword evidence="5" id="KW-0349">Heme</keyword>
<dbReference type="InterPro" id="IPR011577">
    <property type="entry name" value="Cyt_b561_bac/Ni-Hgenase"/>
</dbReference>
<comment type="subcellular location">
    <subcellularLocation>
        <location evidence="2">Cell membrane</location>
        <topology evidence="2">Multi-pass membrane protein</topology>
    </subcellularLocation>
</comment>
<dbReference type="GO" id="GO:0020037">
    <property type="term" value="F:heme binding"/>
    <property type="evidence" value="ECO:0007669"/>
    <property type="project" value="TreeGrafter"/>
</dbReference>
<evidence type="ECO:0000256" key="12">
    <source>
        <dbReference type="ARBA" id="ARBA00037975"/>
    </source>
</evidence>
<proteinExistence type="inferred from homology"/>
<keyword evidence="3" id="KW-0813">Transport</keyword>
<protein>
    <submittedName>
        <fullName evidence="15">Cytochrome b561</fullName>
    </submittedName>
</protein>
<dbReference type="GO" id="GO:0022904">
    <property type="term" value="P:respiratory electron transport chain"/>
    <property type="evidence" value="ECO:0007669"/>
    <property type="project" value="InterPro"/>
</dbReference>
<evidence type="ECO:0000256" key="7">
    <source>
        <dbReference type="ARBA" id="ARBA00022723"/>
    </source>
</evidence>
<evidence type="ECO:0000256" key="1">
    <source>
        <dbReference type="ARBA" id="ARBA00001970"/>
    </source>
</evidence>
<feature type="transmembrane region" description="Helical" evidence="13">
    <location>
        <begin position="12"/>
        <end position="32"/>
    </location>
</feature>
<dbReference type="EMBL" id="OCNJ01000011">
    <property type="protein sequence ID" value="SOE00131.1"/>
    <property type="molecule type" value="Genomic_DNA"/>
</dbReference>
<comment type="similarity">
    <text evidence="12">Belongs to the cytochrome b561 family.</text>
</comment>
<feature type="transmembrane region" description="Helical" evidence="13">
    <location>
        <begin position="92"/>
        <end position="112"/>
    </location>
</feature>
<dbReference type="GO" id="GO:0005886">
    <property type="term" value="C:plasma membrane"/>
    <property type="evidence" value="ECO:0007669"/>
    <property type="project" value="UniProtKB-SubCell"/>
</dbReference>